<protein>
    <recommendedName>
        <fullName evidence="2">YchJ-like middle NTF2-like domain-containing protein</fullName>
    </recommendedName>
</protein>
<name>A0A2G1UM46_9GAMM</name>
<reference evidence="3 4" key="1">
    <citation type="submission" date="2017-09" db="EMBL/GenBank/DDBJ databases">
        <title>The draft genome sequences of Marinobacter sp. PWS21.</title>
        <authorList>
            <person name="Cao J."/>
        </authorList>
    </citation>
    <scope>NUCLEOTIDE SEQUENCE [LARGE SCALE GENOMIC DNA]</scope>
    <source>
        <strain evidence="3 4">PWS21</strain>
    </source>
</reference>
<comment type="caution">
    <text evidence="3">The sequence shown here is derived from an EMBL/GenBank/DDBJ whole genome shotgun (WGS) entry which is preliminary data.</text>
</comment>
<organism evidence="3 4">
    <name type="scientific">Marinobacter profundi</name>
    <dbReference type="NCBI Taxonomy" id="2666256"/>
    <lineage>
        <taxon>Bacteria</taxon>
        <taxon>Pseudomonadati</taxon>
        <taxon>Pseudomonadota</taxon>
        <taxon>Gammaproteobacteria</taxon>
        <taxon>Pseudomonadales</taxon>
        <taxon>Marinobacteraceae</taxon>
        <taxon>Marinobacter</taxon>
    </lineage>
</organism>
<dbReference type="Proteomes" id="UP000231409">
    <property type="component" value="Unassembled WGS sequence"/>
</dbReference>
<feature type="domain" description="YchJ-like middle NTF2-like" evidence="2">
    <location>
        <begin position="1"/>
        <end position="119"/>
    </location>
</feature>
<feature type="region of interest" description="Disordered" evidence="1">
    <location>
        <begin position="21"/>
        <end position="53"/>
    </location>
</feature>
<dbReference type="PANTHER" id="PTHR33747:SF1">
    <property type="entry name" value="ADENYLATE CYCLASE-ASSOCIATED CAP C-TERMINAL DOMAIN-CONTAINING PROTEIN"/>
    <property type="match status" value="1"/>
</dbReference>
<dbReference type="PANTHER" id="PTHR33747">
    <property type="entry name" value="UPF0225 PROTEIN SCO1677"/>
    <property type="match status" value="1"/>
</dbReference>
<dbReference type="Pfam" id="PF02810">
    <property type="entry name" value="SEC-C"/>
    <property type="match status" value="1"/>
</dbReference>
<evidence type="ECO:0000313" key="3">
    <source>
        <dbReference type="EMBL" id="PHQ15533.1"/>
    </source>
</evidence>
<evidence type="ECO:0000259" key="2">
    <source>
        <dbReference type="Pfam" id="PF17775"/>
    </source>
</evidence>
<dbReference type="AlphaFoldDB" id="A0A2G1UM46"/>
<accession>A0A2G1UM46</accession>
<dbReference type="Gene3D" id="3.10.450.50">
    <property type="match status" value="1"/>
</dbReference>
<evidence type="ECO:0000256" key="1">
    <source>
        <dbReference type="SAM" id="MobiDB-lite"/>
    </source>
</evidence>
<sequence>MRSRYTAFVLKQADYLLATWHPDTRPTPAGHATPTGDRPEVCPQDPPPTGDRPRVCPQELLDLDHAPAWTSLQVFDSATTGDRGSVHFRAIYRAGSGWGYLEEHSDFLREAGRWYYLSGRTTEGTLKPGRNDPCSCGSGKKYKACCL</sequence>
<dbReference type="EMBL" id="NTFH01000007">
    <property type="protein sequence ID" value="PHQ15533.1"/>
    <property type="molecule type" value="Genomic_DNA"/>
</dbReference>
<gene>
    <name evidence="3" type="ORF">CLH61_10080</name>
</gene>
<dbReference type="SUPFAM" id="SSF103642">
    <property type="entry name" value="Sec-C motif"/>
    <property type="match status" value="1"/>
</dbReference>
<dbReference type="SUPFAM" id="SSF54427">
    <property type="entry name" value="NTF2-like"/>
    <property type="match status" value="1"/>
</dbReference>
<keyword evidence="4" id="KW-1185">Reference proteome</keyword>
<dbReference type="InterPro" id="IPR004027">
    <property type="entry name" value="SEC_C_motif"/>
</dbReference>
<proteinExistence type="predicted"/>
<dbReference type="InterPro" id="IPR032710">
    <property type="entry name" value="NTF2-like_dom_sf"/>
</dbReference>
<evidence type="ECO:0000313" key="4">
    <source>
        <dbReference type="Proteomes" id="UP000231409"/>
    </source>
</evidence>
<dbReference type="Pfam" id="PF17775">
    <property type="entry name" value="YchJ_M-like"/>
    <property type="match status" value="1"/>
</dbReference>
<dbReference type="InterPro" id="IPR048469">
    <property type="entry name" value="YchJ-like_M"/>
</dbReference>